<protein>
    <recommendedName>
        <fullName evidence="13">Lysosomal cobalamin transporter</fullName>
    </recommendedName>
</protein>
<evidence type="ECO:0000256" key="5">
    <source>
        <dbReference type="ARBA" id="ARBA00022692"/>
    </source>
</evidence>
<feature type="transmembrane region" description="Helical" evidence="10">
    <location>
        <begin position="169"/>
        <end position="196"/>
    </location>
</feature>
<evidence type="ECO:0000256" key="6">
    <source>
        <dbReference type="ARBA" id="ARBA00022989"/>
    </source>
</evidence>
<keyword evidence="12" id="KW-1185">Reference proteome</keyword>
<sequence length="517" mass="59189">MQLEDLDFADDLPLLSHSHQHMQVKTSELAAISSRVGLNIHKCKTKILKNWANNTEIREFVENSVLYSYYSKCTTGENIGVFYSCLLVFLFIVIPLVYFYCEENDEDTSCGMKFCTCFKYSSFFLIMMVVFFIIGAFVPFKTKLPQNSTDLTYLSNELDSHAISHVENAVSFVISLLSLFGMFTLVLYMGAGTGLYPVDLIKGRRGINREYRDLLNRRLIICGQIKELEHKAASVQLTSGELDHLETLEDEEQLVNRRLQHLGMAQTDLLRKCLLLLRPLQIMFGVIFILLVFLIMISLMITNIDRFMNSLGPKVGYLLPKNNLPIIMDVIFVFAQKVFPLDYILVFAVVCFLITCSVGGISSIGIWLLWIRIYKIRAHKTKPQALLMASFLLMYIALAINILLHQMAPQYVTYGSQNYRIYHEMSVNGAIGPGIIPCNVDAPPGECIMTQTAKLLFRFYFRLWFFGAAYYWLSWIFIFVFAVSFIVAIVKKKRSTIEGQVEYDDLYDEEEPLLGNA</sequence>
<reference evidence="11" key="1">
    <citation type="journal article" date="2023" name="Mol. Biol. Evol.">
        <title>Third-Generation Sequencing Reveals the Adaptive Role of the Epigenome in Three Deep-Sea Polychaetes.</title>
        <authorList>
            <person name="Perez M."/>
            <person name="Aroh O."/>
            <person name="Sun Y."/>
            <person name="Lan Y."/>
            <person name="Juniper S.K."/>
            <person name="Young C.R."/>
            <person name="Angers B."/>
            <person name="Qian P.Y."/>
        </authorList>
    </citation>
    <scope>NUCLEOTIDE SEQUENCE</scope>
    <source>
        <strain evidence="11">P08H-3</strain>
    </source>
</reference>
<dbReference type="EMBL" id="JAODUP010000511">
    <property type="protein sequence ID" value="KAK2148165.1"/>
    <property type="molecule type" value="Genomic_DNA"/>
</dbReference>
<feature type="transmembrane region" description="Helical" evidence="10">
    <location>
        <begin position="280"/>
        <end position="301"/>
    </location>
</feature>
<dbReference type="Proteomes" id="UP001208570">
    <property type="component" value="Unassembled WGS sequence"/>
</dbReference>
<keyword evidence="6 10" id="KW-1133">Transmembrane helix</keyword>
<evidence type="ECO:0000256" key="1">
    <source>
        <dbReference type="ARBA" id="ARBA00004155"/>
    </source>
</evidence>
<evidence type="ECO:0000313" key="11">
    <source>
        <dbReference type="EMBL" id="KAK2148165.1"/>
    </source>
</evidence>
<keyword evidence="3" id="KW-0813">Transport</keyword>
<dbReference type="GO" id="GO:0072665">
    <property type="term" value="P:protein localization to vacuole"/>
    <property type="evidence" value="ECO:0007669"/>
    <property type="project" value="TreeGrafter"/>
</dbReference>
<keyword evidence="8" id="KW-0458">Lysosome</keyword>
<evidence type="ECO:0000256" key="2">
    <source>
        <dbReference type="ARBA" id="ARBA00009901"/>
    </source>
</evidence>
<dbReference type="PANTHER" id="PTHR16130:SF2">
    <property type="entry name" value="LYSOSOMAL COBALAMIN TRANSPORT ESCORT PROTEIN LMBD1"/>
    <property type="match status" value="1"/>
</dbReference>
<evidence type="ECO:0000256" key="10">
    <source>
        <dbReference type="SAM" id="Phobius"/>
    </source>
</evidence>
<dbReference type="AlphaFoldDB" id="A0AAD9MWL7"/>
<dbReference type="InterPro" id="IPR006876">
    <property type="entry name" value="LMBR1-like_membr_prot"/>
</dbReference>
<keyword evidence="5 10" id="KW-0812">Transmembrane</keyword>
<dbReference type="GO" id="GO:0005765">
    <property type="term" value="C:lysosomal membrane"/>
    <property type="evidence" value="ECO:0007669"/>
    <property type="project" value="UniProtKB-SubCell"/>
</dbReference>
<feature type="transmembrane region" description="Helical" evidence="10">
    <location>
        <begin position="385"/>
        <end position="404"/>
    </location>
</feature>
<dbReference type="InterPro" id="IPR050854">
    <property type="entry name" value="LMBD1_LysCbl_Transport"/>
</dbReference>
<feature type="transmembrane region" description="Helical" evidence="10">
    <location>
        <begin position="81"/>
        <end position="101"/>
    </location>
</feature>
<evidence type="ECO:0000256" key="4">
    <source>
        <dbReference type="ARBA" id="ARBA00022628"/>
    </source>
</evidence>
<evidence type="ECO:0000256" key="9">
    <source>
        <dbReference type="ARBA" id="ARBA00023285"/>
    </source>
</evidence>
<dbReference type="PANTHER" id="PTHR16130">
    <property type="entry name" value="LYSOSOMAL COBALAMIN TRANSPORTER-RELATED"/>
    <property type="match status" value="1"/>
</dbReference>
<evidence type="ECO:0000256" key="7">
    <source>
        <dbReference type="ARBA" id="ARBA00023136"/>
    </source>
</evidence>
<evidence type="ECO:0000313" key="12">
    <source>
        <dbReference type="Proteomes" id="UP001208570"/>
    </source>
</evidence>
<name>A0AAD9MWL7_9ANNE</name>
<comment type="caution">
    <text evidence="11">The sequence shown here is derived from an EMBL/GenBank/DDBJ whole genome shotgun (WGS) entry which is preliminary data.</text>
</comment>
<evidence type="ECO:0000256" key="3">
    <source>
        <dbReference type="ARBA" id="ARBA00022448"/>
    </source>
</evidence>
<comment type="subcellular location">
    <subcellularLocation>
        <location evidence="1">Lysosome membrane</location>
        <topology evidence="1">Multi-pass membrane protein</topology>
    </subcellularLocation>
</comment>
<keyword evidence="7 10" id="KW-0472">Membrane</keyword>
<accession>A0AAD9MWL7</accession>
<organism evidence="11 12">
    <name type="scientific">Paralvinella palmiformis</name>
    <dbReference type="NCBI Taxonomy" id="53620"/>
    <lineage>
        <taxon>Eukaryota</taxon>
        <taxon>Metazoa</taxon>
        <taxon>Spiralia</taxon>
        <taxon>Lophotrochozoa</taxon>
        <taxon>Annelida</taxon>
        <taxon>Polychaeta</taxon>
        <taxon>Sedentaria</taxon>
        <taxon>Canalipalpata</taxon>
        <taxon>Terebellida</taxon>
        <taxon>Terebelliformia</taxon>
        <taxon>Alvinellidae</taxon>
        <taxon>Paralvinella</taxon>
    </lineage>
</organism>
<comment type="similarity">
    <text evidence="2">Belongs to the LIMR family. LMBRD1 subfamily.</text>
</comment>
<keyword evidence="9" id="KW-0170">Cobalt</keyword>
<keyword evidence="4" id="KW-0846">Cobalamin</keyword>
<dbReference type="GO" id="GO:0031419">
    <property type="term" value="F:cobalamin binding"/>
    <property type="evidence" value="ECO:0007669"/>
    <property type="project" value="UniProtKB-KW"/>
</dbReference>
<evidence type="ECO:0000256" key="8">
    <source>
        <dbReference type="ARBA" id="ARBA00023228"/>
    </source>
</evidence>
<dbReference type="Pfam" id="PF04791">
    <property type="entry name" value="LMBR1"/>
    <property type="match status" value="1"/>
</dbReference>
<feature type="transmembrane region" description="Helical" evidence="10">
    <location>
        <begin position="469"/>
        <end position="490"/>
    </location>
</feature>
<proteinExistence type="inferred from homology"/>
<feature type="transmembrane region" description="Helical" evidence="10">
    <location>
        <begin position="343"/>
        <end position="373"/>
    </location>
</feature>
<gene>
    <name evidence="11" type="ORF">LSH36_511g00029</name>
</gene>
<feature type="transmembrane region" description="Helical" evidence="10">
    <location>
        <begin position="122"/>
        <end position="140"/>
    </location>
</feature>
<evidence type="ECO:0008006" key="13">
    <source>
        <dbReference type="Google" id="ProtNLM"/>
    </source>
</evidence>